<evidence type="ECO:0000313" key="9">
    <source>
        <dbReference type="EMBL" id="KAE9290377.1"/>
    </source>
</evidence>
<evidence type="ECO:0000313" key="17">
    <source>
        <dbReference type="Proteomes" id="UP000486351"/>
    </source>
</evidence>
<reference evidence="10 11" key="1">
    <citation type="submission" date="2018-08" db="EMBL/GenBank/DDBJ databases">
        <title>Genomic investigation of the strawberry pathogen Phytophthora fragariae indicates pathogenicity is determined by transcriptional variation in three key races.</title>
        <authorList>
            <person name="Adams T.M."/>
            <person name="Armitage A.D."/>
            <person name="Sobczyk M.K."/>
            <person name="Bates H.J."/>
            <person name="Dunwell J.M."/>
            <person name="Nellist C.F."/>
            <person name="Harrison R.J."/>
        </authorList>
    </citation>
    <scope>NUCLEOTIDE SEQUENCE [LARGE SCALE GENOMIC DNA]</scope>
    <source>
        <strain evidence="8 12">A4</strain>
        <strain evidence="7 13">BC-1</strain>
        <strain evidence="6 11">NOV-27</strain>
        <strain evidence="4 14">NOV-5</strain>
        <strain evidence="5 15">NOV-71</strain>
        <strain evidence="9 17">NOV-77</strain>
        <strain evidence="1 10">NOV-9</strain>
        <strain evidence="3 18">ONT-3</strain>
        <strain evidence="2 16">SCRP245</strain>
    </source>
</reference>
<dbReference type="EMBL" id="QXGA01002909">
    <property type="protein sequence ID" value="KAE9090220.1"/>
    <property type="molecule type" value="Genomic_DNA"/>
</dbReference>
<dbReference type="Proteomes" id="UP000441208">
    <property type="component" value="Unassembled WGS sequence"/>
</dbReference>
<dbReference type="Proteomes" id="UP000460718">
    <property type="component" value="Unassembled WGS sequence"/>
</dbReference>
<evidence type="ECO:0000313" key="7">
    <source>
        <dbReference type="EMBL" id="KAE9182947.1"/>
    </source>
</evidence>
<dbReference type="Proteomes" id="UP000488956">
    <property type="component" value="Unassembled WGS sequence"/>
</dbReference>
<name>A0A6A3VZB2_9STRA</name>
<dbReference type="Proteomes" id="UP000440732">
    <property type="component" value="Unassembled WGS sequence"/>
</dbReference>
<evidence type="ECO:0000313" key="12">
    <source>
        <dbReference type="Proteomes" id="UP000437068"/>
    </source>
</evidence>
<evidence type="ECO:0000313" key="10">
    <source>
        <dbReference type="Proteomes" id="UP000429523"/>
    </source>
</evidence>
<dbReference type="OrthoDB" id="10268313at2759"/>
<evidence type="ECO:0000313" key="8">
    <source>
        <dbReference type="EMBL" id="KAE9279641.1"/>
    </source>
</evidence>
<evidence type="ECO:0000313" key="5">
    <source>
        <dbReference type="EMBL" id="KAE9110379.1"/>
    </source>
</evidence>
<evidence type="ECO:0000313" key="4">
    <source>
        <dbReference type="EMBL" id="KAE9090220.1"/>
    </source>
</evidence>
<dbReference type="Proteomes" id="UP000437068">
    <property type="component" value="Unassembled WGS sequence"/>
</dbReference>
<dbReference type="EMBL" id="QXFZ01000607">
    <property type="protein sequence ID" value="KAE9110379.1"/>
    <property type="molecule type" value="Genomic_DNA"/>
</dbReference>
<proteinExistence type="predicted"/>
<evidence type="ECO:0000313" key="2">
    <source>
        <dbReference type="EMBL" id="KAE8974673.1"/>
    </source>
</evidence>
<dbReference type="EMBL" id="QXFW01002879">
    <property type="protein sequence ID" value="KAE8974673.1"/>
    <property type="molecule type" value="Genomic_DNA"/>
</dbReference>
<comment type="caution">
    <text evidence="6">The sequence shown here is derived from an EMBL/GenBank/DDBJ whole genome shotgun (WGS) entry which is preliminary data.</text>
</comment>
<evidence type="ECO:0000313" key="13">
    <source>
        <dbReference type="Proteomes" id="UP000440367"/>
    </source>
</evidence>
<evidence type="ECO:0000313" key="1">
    <source>
        <dbReference type="EMBL" id="KAE8924520.1"/>
    </source>
</evidence>
<evidence type="ECO:0000313" key="11">
    <source>
        <dbReference type="Proteomes" id="UP000433483"/>
    </source>
</evidence>
<keyword evidence="11" id="KW-1185">Reference proteome</keyword>
<gene>
    <name evidence="8" type="ORF">PF001_g24621</name>
    <name evidence="7" type="ORF">PF002_g26843</name>
    <name evidence="6" type="ORF">PF005_g26094</name>
    <name evidence="4" type="ORF">PF006_g25200</name>
    <name evidence="5" type="ORF">PF007_g11883</name>
    <name evidence="9" type="ORF">PF008_g25620</name>
    <name evidence="1" type="ORF">PF009_g25249</name>
    <name evidence="3" type="ORF">PF010_g23612</name>
    <name evidence="2" type="ORF">PF011_g24774</name>
</gene>
<dbReference type="EMBL" id="QXGF01002477">
    <property type="protein sequence ID" value="KAE8924520.1"/>
    <property type="molecule type" value="Genomic_DNA"/>
</dbReference>
<evidence type="ECO:0000313" key="3">
    <source>
        <dbReference type="EMBL" id="KAE9077165.1"/>
    </source>
</evidence>
<evidence type="ECO:0000313" key="6">
    <source>
        <dbReference type="EMBL" id="KAE9173865.1"/>
    </source>
</evidence>
<accession>A0A6A3VZB2</accession>
<sequence>MKWLFHSLTIHGVGASRWPYGSTKMATPPLRFVDGDQKDRSVACVSLLNPHDLACWSLMWPTSSGSTCVSCRNTTSCRPCESACRNERKKSAWWASLAPKPLTLSVTPLNVRSRW</sequence>
<dbReference type="EMBL" id="QXFX01002426">
    <property type="protein sequence ID" value="KAE9077165.1"/>
    <property type="molecule type" value="Genomic_DNA"/>
</dbReference>
<dbReference type="EMBL" id="QXGB01002944">
    <property type="protein sequence ID" value="KAE9173865.1"/>
    <property type="molecule type" value="Genomic_DNA"/>
</dbReference>
<evidence type="ECO:0000313" key="14">
    <source>
        <dbReference type="Proteomes" id="UP000440732"/>
    </source>
</evidence>
<dbReference type="EMBL" id="QXFY01002949">
    <property type="protein sequence ID" value="KAE9290377.1"/>
    <property type="molecule type" value="Genomic_DNA"/>
</dbReference>
<dbReference type="EMBL" id="QXGD01002889">
    <property type="protein sequence ID" value="KAE9182947.1"/>
    <property type="molecule type" value="Genomic_DNA"/>
</dbReference>
<organism evidence="6 11">
    <name type="scientific">Phytophthora fragariae</name>
    <dbReference type="NCBI Taxonomy" id="53985"/>
    <lineage>
        <taxon>Eukaryota</taxon>
        <taxon>Sar</taxon>
        <taxon>Stramenopiles</taxon>
        <taxon>Oomycota</taxon>
        <taxon>Peronosporomycetes</taxon>
        <taxon>Peronosporales</taxon>
        <taxon>Peronosporaceae</taxon>
        <taxon>Phytophthora</taxon>
    </lineage>
</organism>
<dbReference type="Proteomes" id="UP000486351">
    <property type="component" value="Unassembled WGS sequence"/>
</dbReference>
<evidence type="ECO:0000313" key="16">
    <source>
        <dbReference type="Proteomes" id="UP000460718"/>
    </source>
</evidence>
<evidence type="ECO:0000313" key="18">
    <source>
        <dbReference type="Proteomes" id="UP000488956"/>
    </source>
</evidence>
<dbReference type="Proteomes" id="UP000440367">
    <property type="component" value="Unassembled WGS sequence"/>
</dbReference>
<protein>
    <submittedName>
        <fullName evidence="6">Uncharacterized protein</fullName>
    </submittedName>
</protein>
<dbReference type="EMBL" id="QXGE01002727">
    <property type="protein sequence ID" value="KAE9279641.1"/>
    <property type="molecule type" value="Genomic_DNA"/>
</dbReference>
<dbReference type="AlphaFoldDB" id="A0A6A3VZB2"/>
<dbReference type="Proteomes" id="UP000433483">
    <property type="component" value="Unassembled WGS sequence"/>
</dbReference>
<evidence type="ECO:0000313" key="15">
    <source>
        <dbReference type="Proteomes" id="UP000441208"/>
    </source>
</evidence>
<dbReference type="Proteomes" id="UP000429523">
    <property type="component" value="Unassembled WGS sequence"/>
</dbReference>